<keyword evidence="3" id="KW-1185">Reference proteome</keyword>
<sequence>MSRYNVFSFGPYESPATVSSSSLQSPTALCDLSDIFHHNAIFPCSALSDEEVKPFFSRDAVVPYRSHRCVQVTTESMIVIKNPASPRLMMPIDVCPRRLLDTRTLQLVEFYEEDIVPPYAILSHRWIEGKEVVYEEFCQHQHRTKLKSGYQKIEAACRQARQDGIQYIWIDTCCIKQENHADVRKNIVSVYAYYQNADVCYAYLADTTTEYQMFRSTCSSRSGSEWFQRAWTLQELIAPRTVIFFGGEWQHIGDKHKLRGDIYRLTTIPPAVLSSEMAIQDVDMLTRMSWATQRVATRRQDEAYCLQGLLGILVEPNYEEYWMTSFNRLGKTLFDAHPELRAKLGMSDNFNYNKLYILLWKKLNDAQSQAKYHKDSIFLRREEHIYRIRAETDQYEQQNYRPGTRKGSEFSYHLGP</sequence>
<gene>
    <name evidence="2" type="ORF">VKT23_015714</name>
</gene>
<evidence type="ECO:0000313" key="3">
    <source>
        <dbReference type="Proteomes" id="UP001498398"/>
    </source>
</evidence>
<dbReference type="Pfam" id="PF06985">
    <property type="entry name" value="HET"/>
    <property type="match status" value="1"/>
</dbReference>
<evidence type="ECO:0000259" key="1">
    <source>
        <dbReference type="Pfam" id="PF06985"/>
    </source>
</evidence>
<feature type="domain" description="Heterokaryon incompatibility" evidence="1">
    <location>
        <begin position="119"/>
        <end position="212"/>
    </location>
</feature>
<dbReference type="PANTHER" id="PTHR10622:SF10">
    <property type="entry name" value="HET DOMAIN-CONTAINING PROTEIN"/>
    <property type="match status" value="1"/>
</dbReference>
<dbReference type="PANTHER" id="PTHR10622">
    <property type="entry name" value="HET DOMAIN-CONTAINING PROTEIN"/>
    <property type="match status" value="1"/>
</dbReference>
<dbReference type="Proteomes" id="UP001498398">
    <property type="component" value="Unassembled WGS sequence"/>
</dbReference>
<name>A0ABR1IZK0_9AGAR</name>
<reference evidence="2 3" key="1">
    <citation type="submission" date="2024-01" db="EMBL/GenBank/DDBJ databases">
        <title>A draft genome for the cacao thread blight pathogen Marasmiellus scandens.</title>
        <authorList>
            <person name="Baruah I.K."/>
            <person name="Leung J."/>
            <person name="Bukari Y."/>
            <person name="Amoako-Attah I."/>
            <person name="Meinhardt L.W."/>
            <person name="Bailey B.A."/>
            <person name="Cohen S.P."/>
        </authorList>
    </citation>
    <scope>NUCLEOTIDE SEQUENCE [LARGE SCALE GENOMIC DNA]</scope>
    <source>
        <strain evidence="2 3">GH-19</strain>
    </source>
</reference>
<accession>A0ABR1IZK0</accession>
<evidence type="ECO:0000313" key="2">
    <source>
        <dbReference type="EMBL" id="KAK7443541.1"/>
    </source>
</evidence>
<dbReference type="EMBL" id="JBANRG010000054">
    <property type="protein sequence ID" value="KAK7443541.1"/>
    <property type="molecule type" value="Genomic_DNA"/>
</dbReference>
<organism evidence="2 3">
    <name type="scientific">Marasmiellus scandens</name>
    <dbReference type="NCBI Taxonomy" id="2682957"/>
    <lineage>
        <taxon>Eukaryota</taxon>
        <taxon>Fungi</taxon>
        <taxon>Dikarya</taxon>
        <taxon>Basidiomycota</taxon>
        <taxon>Agaricomycotina</taxon>
        <taxon>Agaricomycetes</taxon>
        <taxon>Agaricomycetidae</taxon>
        <taxon>Agaricales</taxon>
        <taxon>Marasmiineae</taxon>
        <taxon>Omphalotaceae</taxon>
        <taxon>Marasmiellus</taxon>
    </lineage>
</organism>
<dbReference type="InterPro" id="IPR010730">
    <property type="entry name" value="HET"/>
</dbReference>
<comment type="caution">
    <text evidence="2">The sequence shown here is derived from an EMBL/GenBank/DDBJ whole genome shotgun (WGS) entry which is preliminary data.</text>
</comment>
<protein>
    <recommendedName>
        <fullName evidence="1">Heterokaryon incompatibility domain-containing protein</fullName>
    </recommendedName>
</protein>
<proteinExistence type="predicted"/>